<dbReference type="EMBL" id="LR216287">
    <property type="protein sequence ID" value="VFJ13356.1"/>
    <property type="molecule type" value="Genomic_DNA"/>
</dbReference>
<proteinExistence type="predicted"/>
<reference evidence="1 2" key="1">
    <citation type="submission" date="2019-02" db="EMBL/GenBank/DDBJ databases">
        <authorList>
            <person name="Lehtovirta-Morley E L."/>
        </authorList>
    </citation>
    <scope>NUCLEOTIDE SEQUENCE [LARGE SCALE GENOMIC DNA]</scope>
    <source>
        <strain evidence="1">NFRAN1</strain>
    </source>
</reference>
<evidence type="ECO:0000313" key="1">
    <source>
        <dbReference type="EMBL" id="VFJ13356.1"/>
    </source>
</evidence>
<sequence length="38" mass="4629">MIPPIDINRLAKRFYNNIAKEETFLIKITKLQLLSYRY</sequence>
<dbReference type="KEGG" id="nfn:NFRAN_1034"/>
<keyword evidence="2" id="KW-1185">Reference proteome</keyword>
<evidence type="ECO:0000313" key="2">
    <source>
        <dbReference type="Proteomes" id="UP000294299"/>
    </source>
</evidence>
<protein>
    <submittedName>
        <fullName evidence="1">Uncharacterized protein</fullName>
    </submittedName>
</protein>
<organism evidence="1 2">
    <name type="scientific">Candidatus Nitrosocosmicus franklandianus</name>
    <dbReference type="NCBI Taxonomy" id="1798806"/>
    <lineage>
        <taxon>Archaea</taxon>
        <taxon>Nitrososphaerota</taxon>
        <taxon>Nitrososphaeria</taxon>
        <taxon>Nitrososphaerales</taxon>
        <taxon>Nitrososphaeraceae</taxon>
        <taxon>Candidatus Nitrosocosmicus</taxon>
    </lineage>
</organism>
<dbReference type="AlphaFoldDB" id="A0A484I8C9"/>
<gene>
    <name evidence="1" type="ORF">NFRAN_1034</name>
</gene>
<dbReference type="Proteomes" id="UP000294299">
    <property type="component" value="Chromosome NFRAN"/>
</dbReference>
<name>A0A484I8C9_9ARCH</name>
<accession>A0A484I8C9</accession>